<organism evidence="1">
    <name type="scientific">Campylobacter coli</name>
    <dbReference type="NCBI Taxonomy" id="195"/>
    <lineage>
        <taxon>Bacteria</taxon>
        <taxon>Pseudomonadati</taxon>
        <taxon>Campylobacterota</taxon>
        <taxon>Epsilonproteobacteria</taxon>
        <taxon>Campylobacterales</taxon>
        <taxon>Campylobacteraceae</taxon>
        <taxon>Campylobacter</taxon>
    </lineage>
</organism>
<proteinExistence type="predicted"/>
<comment type="caution">
    <text evidence="1">The sequence shown here is derived from an EMBL/GenBank/DDBJ whole genome shotgun (WGS) entry which is preliminary data.</text>
</comment>
<name>A0A5Z4HZN1_CAMCO</name>
<dbReference type="AlphaFoldDB" id="A0A5Z4HZN1"/>
<dbReference type="EMBL" id="AAKHYB010000033">
    <property type="protein sequence ID" value="ECR9557554.1"/>
    <property type="molecule type" value="Genomic_DNA"/>
</dbReference>
<gene>
    <name evidence="1" type="ORF">F2M20_07415</name>
</gene>
<dbReference type="InterPro" id="IPR025522">
    <property type="entry name" value="DUF4410"/>
</dbReference>
<dbReference type="Pfam" id="PF14366">
    <property type="entry name" value="DUF4410"/>
    <property type="match status" value="1"/>
</dbReference>
<evidence type="ECO:0000313" key="1">
    <source>
        <dbReference type="EMBL" id="ECR9557554.1"/>
    </source>
</evidence>
<reference evidence="1" key="1">
    <citation type="submission" date="2019-09" db="EMBL/GenBank/DDBJ databases">
        <authorList>
            <consortium name="NARMS: The National Antimicrobial Resistance Monitoring System"/>
        </authorList>
    </citation>
    <scope>NUCLEOTIDE SEQUENCE</scope>
    <source>
        <strain evidence="1">FSIS11924487</strain>
    </source>
</reference>
<sequence>LMRKVILYGFVILFLSACSYSQIKNVSQRNNIMDTDRKFSSAYAECEQNSEESRYLNHKINELLKNKKIYGKDIKIECKISNYDEGSRALRYFISFGAGAAKAKIEVKLTDDNNQTISTFSNDAILPGGLFGGESKGVFDNAASGIVEYVKKTFIDKK</sequence>
<feature type="non-terminal residue" evidence="1">
    <location>
        <position position="1"/>
    </location>
</feature>
<protein>
    <submittedName>
        <fullName evidence="1">DUF4410 domain-containing protein</fullName>
    </submittedName>
</protein>
<accession>A0A5Z4HZN1</accession>